<reference evidence="3 4" key="1">
    <citation type="submission" date="2013-07" db="EMBL/GenBank/DDBJ databases">
        <title>Completed genome of Sphingomonas sanxanigenens NX02.</title>
        <authorList>
            <person name="Ma T."/>
            <person name="Huang H."/>
            <person name="Wu M."/>
            <person name="Li X."/>
            <person name="Li G."/>
        </authorList>
    </citation>
    <scope>NUCLEOTIDE SEQUENCE [LARGE SCALE GENOMIC DNA]</scope>
    <source>
        <strain evidence="3 4">NX02</strain>
    </source>
</reference>
<dbReference type="KEGG" id="ssan:NX02_22955"/>
<organism evidence="3 4">
    <name type="scientific">Sphingomonas sanxanigenens DSM 19645 = NX02</name>
    <dbReference type="NCBI Taxonomy" id="1123269"/>
    <lineage>
        <taxon>Bacteria</taxon>
        <taxon>Pseudomonadati</taxon>
        <taxon>Pseudomonadota</taxon>
        <taxon>Alphaproteobacteria</taxon>
        <taxon>Sphingomonadales</taxon>
        <taxon>Sphingomonadaceae</taxon>
        <taxon>Sphingomonas</taxon>
    </lineage>
</organism>
<dbReference type="SUPFAM" id="SSF52540">
    <property type="entry name" value="P-loop containing nucleoside triphosphate hydrolases"/>
    <property type="match status" value="1"/>
</dbReference>
<dbReference type="InterPro" id="IPR026634">
    <property type="entry name" value="TPST-like"/>
</dbReference>
<dbReference type="GO" id="GO:0008476">
    <property type="term" value="F:protein-tyrosine sulfotransferase activity"/>
    <property type="evidence" value="ECO:0007669"/>
    <property type="project" value="InterPro"/>
</dbReference>
<gene>
    <name evidence="3" type="ORF">NX02_22955</name>
</gene>
<dbReference type="InterPro" id="IPR019734">
    <property type="entry name" value="TPR_rpt"/>
</dbReference>
<keyword evidence="2" id="KW-0802">TPR repeat</keyword>
<proteinExistence type="predicted"/>
<dbReference type="RefSeq" id="WP_025294334.1">
    <property type="nucleotide sequence ID" value="NZ_CP006644.1"/>
</dbReference>
<dbReference type="Gene3D" id="3.40.50.300">
    <property type="entry name" value="P-loop containing nucleotide triphosphate hydrolases"/>
    <property type="match status" value="1"/>
</dbReference>
<dbReference type="Pfam" id="PF13428">
    <property type="entry name" value="TPR_14"/>
    <property type="match status" value="1"/>
</dbReference>
<dbReference type="PANTHER" id="PTHR12788:SF10">
    <property type="entry name" value="PROTEIN-TYROSINE SULFOTRANSFERASE"/>
    <property type="match status" value="1"/>
</dbReference>
<dbReference type="Pfam" id="PF13469">
    <property type="entry name" value="Sulfotransfer_3"/>
    <property type="match status" value="1"/>
</dbReference>
<dbReference type="PATRIC" id="fig|1123269.5.peg.4491"/>
<dbReference type="AlphaFoldDB" id="W0AE85"/>
<dbReference type="InterPro" id="IPR011990">
    <property type="entry name" value="TPR-like_helical_dom_sf"/>
</dbReference>
<dbReference type="HOGENOM" id="CLU_017034_1_0_5"/>
<evidence type="ECO:0000313" key="3">
    <source>
        <dbReference type="EMBL" id="AHE56209.1"/>
    </source>
</evidence>
<dbReference type="SUPFAM" id="SSF48452">
    <property type="entry name" value="TPR-like"/>
    <property type="match status" value="1"/>
</dbReference>
<protein>
    <submittedName>
        <fullName evidence="3">Uncharacterized protein</fullName>
    </submittedName>
</protein>
<dbReference type="Gene3D" id="1.25.40.10">
    <property type="entry name" value="Tetratricopeptide repeat domain"/>
    <property type="match status" value="2"/>
</dbReference>
<evidence type="ECO:0000256" key="2">
    <source>
        <dbReference type="PROSITE-ProRule" id="PRU00339"/>
    </source>
</evidence>
<feature type="repeat" description="TPR" evidence="2">
    <location>
        <begin position="45"/>
        <end position="78"/>
    </location>
</feature>
<dbReference type="Pfam" id="PF14559">
    <property type="entry name" value="TPR_19"/>
    <property type="match status" value="1"/>
</dbReference>
<name>W0AE85_9SPHN</name>
<dbReference type="STRING" id="1123269.NX02_22955"/>
<dbReference type="PANTHER" id="PTHR12788">
    <property type="entry name" value="PROTEIN-TYROSINE SULFOTRANSFERASE 2"/>
    <property type="match status" value="1"/>
</dbReference>
<keyword evidence="4" id="KW-1185">Reference proteome</keyword>
<dbReference type="Pfam" id="PF13181">
    <property type="entry name" value="TPR_8"/>
    <property type="match status" value="1"/>
</dbReference>
<keyword evidence="1" id="KW-0808">Transferase</keyword>
<evidence type="ECO:0000256" key="1">
    <source>
        <dbReference type="ARBA" id="ARBA00022679"/>
    </source>
</evidence>
<sequence>MSMAAPAPTATLDVALAQLRRLVRAEPALAEQQAAAILAVHPAHAETLRLLARAHSAQRRTDAAIAALLRATRAEPDNPEGWRALGDQYVLKGDGAGADAAYARQIKTSVNDPALRQAAVALVDNQLAVVERILKPHLKAHPTDVAAIRMLAELAGRLGRYGDAEKLLTRAVELAPGFDQARFNLATVLYRQNRTLEAIEQLDILLEEDPDNPAWRNLKGAALGRIGDYGEAIAHFEGVLEARPGEPRLWMSYGHALKTIGRQEDGVAAYRRSIALAPGFGEAWWSLANMKTVRFEAADLATMEGALAHGGLAPDDRFHLHFALGKAHEDRDEAEAAFRHYDVGNRLRREQLDYDPAETSRHVDRSIALFTPDFFARQGGKGDPARDPIFILGMPRAGSTLIEQILASHSQVEGTQELPDIAMLARRLGERRLTSQDSLYPERLDDLDAPALAALGAEFLERTRVHRKTGRPLFIDKMPNNWAHVGLIHLILPHATIIDARRHPLGCCFSNFKQHFARGQAFSYGLDDMGRYYADYARLMDHIDAVLPGRVHRIFYERMIEDTESEIRRLLDRLGLPFEPACLDFHRNDRAVRTASSEQVRQPIFRSGMDQWRQFEPWLQPLKDALGPALTTYPHG</sequence>
<dbReference type="eggNOG" id="COG0457">
    <property type="taxonomic scope" value="Bacteria"/>
</dbReference>
<dbReference type="EMBL" id="CP006644">
    <property type="protein sequence ID" value="AHE56209.1"/>
    <property type="molecule type" value="Genomic_DNA"/>
</dbReference>
<dbReference type="Proteomes" id="UP000018851">
    <property type="component" value="Chromosome"/>
</dbReference>
<dbReference type="InterPro" id="IPR027417">
    <property type="entry name" value="P-loop_NTPase"/>
</dbReference>
<accession>W0AE85</accession>
<dbReference type="SMART" id="SM00028">
    <property type="entry name" value="TPR"/>
    <property type="match status" value="6"/>
</dbReference>
<evidence type="ECO:0000313" key="4">
    <source>
        <dbReference type="Proteomes" id="UP000018851"/>
    </source>
</evidence>
<dbReference type="PROSITE" id="PS50005">
    <property type="entry name" value="TPR"/>
    <property type="match status" value="1"/>
</dbReference>
<dbReference type="OrthoDB" id="9800698at2"/>